<evidence type="ECO:0000313" key="1">
    <source>
        <dbReference type="EMBL" id="KAL2549647.1"/>
    </source>
</evidence>
<gene>
    <name evidence="1" type="ORF">Fot_11177</name>
</gene>
<dbReference type="EMBL" id="JBFOLJ010000003">
    <property type="protein sequence ID" value="KAL2549647.1"/>
    <property type="molecule type" value="Genomic_DNA"/>
</dbReference>
<dbReference type="Proteomes" id="UP001604277">
    <property type="component" value="Unassembled WGS sequence"/>
</dbReference>
<evidence type="ECO:0000313" key="2">
    <source>
        <dbReference type="Proteomes" id="UP001604277"/>
    </source>
</evidence>
<reference evidence="2" key="1">
    <citation type="submission" date="2024-07" db="EMBL/GenBank/DDBJ databases">
        <title>Two chromosome-level genome assemblies of Korean endemic species Abeliophyllum distichum and Forsythia ovata (Oleaceae).</title>
        <authorList>
            <person name="Jang H."/>
        </authorList>
    </citation>
    <scope>NUCLEOTIDE SEQUENCE [LARGE SCALE GENOMIC DNA]</scope>
</reference>
<keyword evidence="2" id="KW-1185">Reference proteome</keyword>
<proteinExistence type="predicted"/>
<protein>
    <submittedName>
        <fullName evidence="1">Uncharacterized protein</fullName>
    </submittedName>
</protein>
<organism evidence="1 2">
    <name type="scientific">Forsythia ovata</name>
    <dbReference type="NCBI Taxonomy" id="205694"/>
    <lineage>
        <taxon>Eukaryota</taxon>
        <taxon>Viridiplantae</taxon>
        <taxon>Streptophyta</taxon>
        <taxon>Embryophyta</taxon>
        <taxon>Tracheophyta</taxon>
        <taxon>Spermatophyta</taxon>
        <taxon>Magnoliopsida</taxon>
        <taxon>eudicotyledons</taxon>
        <taxon>Gunneridae</taxon>
        <taxon>Pentapetalae</taxon>
        <taxon>asterids</taxon>
        <taxon>lamiids</taxon>
        <taxon>Lamiales</taxon>
        <taxon>Oleaceae</taxon>
        <taxon>Forsythieae</taxon>
        <taxon>Forsythia</taxon>
    </lineage>
</organism>
<name>A0ABD1WJC8_9LAMI</name>
<sequence>MGRKKKGMMAKNEGVSRGLACLKPYGVQGLRDLLQVIQEVGRQNQSPAPQLNHIDSLTSIINGLKHSVDGLTYLLQQVLALQQALNTSFDMAIPHLPRPPLDIGKQFGVDWDPARILGQHFGAVYGKRILKTTMKHVEKIRPMRSERESKSK</sequence>
<accession>A0ABD1WJC8</accession>
<dbReference type="AlphaFoldDB" id="A0ABD1WJC8"/>
<comment type="caution">
    <text evidence="1">The sequence shown here is derived from an EMBL/GenBank/DDBJ whole genome shotgun (WGS) entry which is preliminary data.</text>
</comment>